<name>A0A0D9QJL9_PLAFR</name>
<evidence type="ECO:0000313" key="2">
    <source>
        <dbReference type="EMBL" id="KJP87133.1"/>
    </source>
</evidence>
<dbReference type="EMBL" id="KQ001679">
    <property type="protein sequence ID" value="KJP87133.1"/>
    <property type="molecule type" value="Genomic_DNA"/>
</dbReference>
<gene>
    <name evidence="2" type="ORF">AK88_03179</name>
</gene>
<organism evidence="2 3">
    <name type="scientific">Plasmodium fragile</name>
    <dbReference type="NCBI Taxonomy" id="5857"/>
    <lineage>
        <taxon>Eukaryota</taxon>
        <taxon>Sar</taxon>
        <taxon>Alveolata</taxon>
        <taxon>Apicomplexa</taxon>
        <taxon>Aconoidasida</taxon>
        <taxon>Haemosporida</taxon>
        <taxon>Plasmodiidae</taxon>
        <taxon>Plasmodium</taxon>
        <taxon>Plasmodium (Plasmodium)</taxon>
    </lineage>
</organism>
<reference evidence="2 3" key="1">
    <citation type="submission" date="2014-03" db="EMBL/GenBank/DDBJ databases">
        <title>The Genome Sequence of Plasmodium fragile nilgiri.</title>
        <authorList>
            <consortium name="The Broad Institute Genomics Platform"/>
            <consortium name="The Broad Institute Genome Sequencing Center for Infectious Disease"/>
            <person name="Neafsey D."/>
            <person name="Duraisingh M."/>
            <person name="Young S.K."/>
            <person name="Zeng Q."/>
            <person name="Gargeya S."/>
            <person name="Abouelleil A."/>
            <person name="Alvarado L."/>
            <person name="Chapman S.B."/>
            <person name="Gainer-Dewar J."/>
            <person name="Goldberg J."/>
            <person name="Griggs A."/>
            <person name="Gujja S."/>
            <person name="Hansen M."/>
            <person name="Howarth C."/>
            <person name="Imamovic A."/>
            <person name="Larimer J."/>
            <person name="Pearson M."/>
            <person name="Poon T.W."/>
            <person name="Priest M."/>
            <person name="Roberts A."/>
            <person name="Saif S."/>
            <person name="Shea T."/>
            <person name="Sykes S."/>
            <person name="Wortman J."/>
            <person name="Nusbaum C."/>
            <person name="Birren B."/>
        </authorList>
    </citation>
    <scope>NUCLEOTIDE SEQUENCE [LARGE SCALE GENOMIC DNA]</scope>
    <source>
        <strain evidence="3">nilgiri</strain>
    </source>
</reference>
<keyword evidence="1" id="KW-0472">Membrane</keyword>
<proteinExistence type="predicted"/>
<feature type="transmembrane region" description="Helical" evidence="1">
    <location>
        <begin position="136"/>
        <end position="158"/>
    </location>
</feature>
<dbReference type="OMA" id="EYHTNIN"/>
<dbReference type="OrthoDB" id="345965at2759"/>
<dbReference type="RefSeq" id="XP_012336224.1">
    <property type="nucleotide sequence ID" value="XM_012480801.1"/>
</dbReference>
<accession>A0A0D9QJL9</accession>
<dbReference type="AlphaFoldDB" id="A0A0D9QJL9"/>
<dbReference type="VEuPathDB" id="PlasmoDB:AK88_03179"/>
<evidence type="ECO:0000256" key="1">
    <source>
        <dbReference type="SAM" id="Phobius"/>
    </source>
</evidence>
<evidence type="ECO:0000313" key="3">
    <source>
        <dbReference type="Proteomes" id="UP000054561"/>
    </source>
</evidence>
<protein>
    <submittedName>
        <fullName evidence="2">Uncharacterized protein</fullName>
    </submittedName>
</protein>
<keyword evidence="1" id="KW-0812">Transmembrane</keyword>
<dbReference type="GeneID" id="24268493"/>
<dbReference type="Proteomes" id="UP000054561">
    <property type="component" value="Unassembled WGS sequence"/>
</dbReference>
<keyword evidence="3" id="KW-1185">Reference proteome</keyword>
<keyword evidence="1" id="KW-1133">Transmembrane helix</keyword>
<sequence>MERGDFYLKEQLEDDQFNRSIQNEYKQRFIVVNENEEHVEEASLEAPSGRGSLSEAKQPPLKQYVSPFIDLGKRFYSSMTLLYEPKLIHLSVLLTTLWAFKSIKCINQLLIHKYADLHYQITRPDSLRSRYRAFKVLALGGSVLPASFIGFTLYDYYWGRTNSVFVPNNEGGVSPEKNTSPLIPYTLRRDISRKMRLLKERTLFFAKDLAENNNFKRLSREYHRSLDRRLHGLSEKKGPVE</sequence>